<sequence>MCRRLSGLSFFFGVSWDPLHSTSTSSGAFIETLRRWWLGCTEPTLFAYSTHAGEPSVRAPGDEASASTSRRRAGSASSSRGTRVSELQGMLANLTDLVTGFTAQQVVILMQTQPVCAVVLPLVAAAPALTAPPVATALAPPLSLVAAAPPFPPAAAPSIQSSGSSQPPRRPLPQEVHQNPLPPRPLPLPAFLPPAFPPFLVGRDPLFPGVRAPHHGPDPFFGLMDDNAPFADTIRLAPVPEDFRPPRLEAYKGAIDPREHIQGFEAAVRYRQPDEASLLTNI</sequence>
<organism evidence="2 3">
    <name type="scientific">Apostasia shenzhenica</name>
    <dbReference type="NCBI Taxonomy" id="1088818"/>
    <lineage>
        <taxon>Eukaryota</taxon>
        <taxon>Viridiplantae</taxon>
        <taxon>Streptophyta</taxon>
        <taxon>Embryophyta</taxon>
        <taxon>Tracheophyta</taxon>
        <taxon>Spermatophyta</taxon>
        <taxon>Magnoliopsida</taxon>
        <taxon>Liliopsida</taxon>
        <taxon>Asparagales</taxon>
        <taxon>Orchidaceae</taxon>
        <taxon>Apostasioideae</taxon>
        <taxon>Apostasia</taxon>
    </lineage>
</organism>
<evidence type="ECO:0000313" key="3">
    <source>
        <dbReference type="Proteomes" id="UP000236161"/>
    </source>
</evidence>
<feature type="region of interest" description="Disordered" evidence="1">
    <location>
        <begin position="55"/>
        <end position="84"/>
    </location>
</feature>
<dbReference type="OrthoDB" id="787000at2759"/>
<keyword evidence="3" id="KW-1185">Reference proteome</keyword>
<proteinExistence type="predicted"/>
<evidence type="ECO:0000256" key="1">
    <source>
        <dbReference type="SAM" id="MobiDB-lite"/>
    </source>
</evidence>
<gene>
    <name evidence="2" type="ORF">AXF42_Ash012172</name>
</gene>
<feature type="compositionally biased region" description="Low complexity" evidence="1">
    <location>
        <begin position="64"/>
        <end position="82"/>
    </location>
</feature>
<dbReference type="AlphaFoldDB" id="A0A2I0B465"/>
<protein>
    <submittedName>
        <fullName evidence="2">Uncharacterized protein</fullName>
    </submittedName>
</protein>
<dbReference type="Proteomes" id="UP000236161">
    <property type="component" value="Unassembled WGS sequence"/>
</dbReference>
<feature type="region of interest" description="Disordered" evidence="1">
    <location>
        <begin position="155"/>
        <end position="184"/>
    </location>
</feature>
<evidence type="ECO:0000313" key="2">
    <source>
        <dbReference type="EMBL" id="PKA62586.1"/>
    </source>
</evidence>
<accession>A0A2I0B465</accession>
<reference evidence="2 3" key="1">
    <citation type="journal article" date="2017" name="Nature">
        <title>The Apostasia genome and the evolution of orchids.</title>
        <authorList>
            <person name="Zhang G.Q."/>
            <person name="Liu K.W."/>
            <person name="Li Z."/>
            <person name="Lohaus R."/>
            <person name="Hsiao Y.Y."/>
            <person name="Niu S.C."/>
            <person name="Wang J.Y."/>
            <person name="Lin Y.C."/>
            <person name="Xu Q."/>
            <person name="Chen L.J."/>
            <person name="Yoshida K."/>
            <person name="Fujiwara S."/>
            <person name="Wang Z.W."/>
            <person name="Zhang Y.Q."/>
            <person name="Mitsuda N."/>
            <person name="Wang M."/>
            <person name="Liu G.H."/>
            <person name="Pecoraro L."/>
            <person name="Huang H.X."/>
            <person name="Xiao X.J."/>
            <person name="Lin M."/>
            <person name="Wu X.Y."/>
            <person name="Wu W.L."/>
            <person name="Chen Y.Y."/>
            <person name="Chang S.B."/>
            <person name="Sakamoto S."/>
            <person name="Ohme-Takagi M."/>
            <person name="Yagi M."/>
            <person name="Zeng S.J."/>
            <person name="Shen C.Y."/>
            <person name="Yeh C.M."/>
            <person name="Luo Y.B."/>
            <person name="Tsai W.C."/>
            <person name="Van de Peer Y."/>
            <person name="Liu Z.J."/>
        </authorList>
    </citation>
    <scope>NUCLEOTIDE SEQUENCE [LARGE SCALE GENOMIC DNA]</scope>
    <source>
        <strain evidence="3">cv. Shenzhen</strain>
        <tissue evidence="2">Stem</tissue>
    </source>
</reference>
<dbReference type="EMBL" id="KZ451916">
    <property type="protein sequence ID" value="PKA62586.1"/>
    <property type="molecule type" value="Genomic_DNA"/>
</dbReference>
<feature type="compositionally biased region" description="Low complexity" evidence="1">
    <location>
        <begin position="156"/>
        <end position="167"/>
    </location>
</feature>
<name>A0A2I0B465_9ASPA</name>